<dbReference type="GO" id="GO:0015833">
    <property type="term" value="P:peptide transport"/>
    <property type="evidence" value="ECO:0007669"/>
    <property type="project" value="UniProtKB-KW"/>
</dbReference>
<feature type="region of interest" description="Disordered" evidence="10">
    <location>
        <begin position="1"/>
        <end position="24"/>
    </location>
</feature>
<evidence type="ECO:0000256" key="6">
    <source>
        <dbReference type="ARBA" id="ARBA00022927"/>
    </source>
</evidence>
<dbReference type="Proteomes" id="UP000596427">
    <property type="component" value="Chromosome"/>
</dbReference>
<feature type="domain" description="ABC transmembrane type-1" evidence="11">
    <location>
        <begin position="103"/>
        <end position="291"/>
    </location>
</feature>
<dbReference type="InterPro" id="IPR035906">
    <property type="entry name" value="MetI-like_sf"/>
</dbReference>
<dbReference type="AlphaFoldDB" id="A0A974PP52"/>
<keyword evidence="3" id="KW-1003">Cell membrane</keyword>
<comment type="similarity">
    <text evidence="9">Belongs to the binding-protein-dependent transport system permease family.</text>
</comment>
<evidence type="ECO:0000256" key="4">
    <source>
        <dbReference type="ARBA" id="ARBA00022692"/>
    </source>
</evidence>
<keyword evidence="6" id="KW-0653">Protein transport</keyword>
<keyword evidence="5" id="KW-0571">Peptide transport</keyword>
<evidence type="ECO:0000256" key="7">
    <source>
        <dbReference type="ARBA" id="ARBA00022989"/>
    </source>
</evidence>
<dbReference type="KEGG" id="xdi:EZH22_01725"/>
<gene>
    <name evidence="12" type="ORF">EZH22_01725</name>
</gene>
<dbReference type="Gene3D" id="1.10.3720.10">
    <property type="entry name" value="MetI-like"/>
    <property type="match status" value="1"/>
</dbReference>
<evidence type="ECO:0000256" key="9">
    <source>
        <dbReference type="RuleBase" id="RU363032"/>
    </source>
</evidence>
<feature type="compositionally biased region" description="Low complexity" evidence="10">
    <location>
        <begin position="10"/>
        <end position="19"/>
    </location>
</feature>
<evidence type="ECO:0000256" key="1">
    <source>
        <dbReference type="ARBA" id="ARBA00004651"/>
    </source>
</evidence>
<dbReference type="SUPFAM" id="SSF161098">
    <property type="entry name" value="MetI-like"/>
    <property type="match status" value="1"/>
</dbReference>
<feature type="transmembrane region" description="Helical" evidence="9">
    <location>
        <begin position="109"/>
        <end position="132"/>
    </location>
</feature>
<feature type="transmembrane region" description="Helical" evidence="9">
    <location>
        <begin position="268"/>
        <end position="290"/>
    </location>
</feature>
<dbReference type="GO" id="GO:0055085">
    <property type="term" value="P:transmembrane transport"/>
    <property type="evidence" value="ECO:0007669"/>
    <property type="project" value="InterPro"/>
</dbReference>
<dbReference type="InterPro" id="IPR050366">
    <property type="entry name" value="BP-dependent_transpt_permease"/>
</dbReference>
<organism evidence="12 13">
    <name type="scientific">Xanthobacter dioxanivorans</name>
    <dbReference type="NCBI Taxonomy" id="2528964"/>
    <lineage>
        <taxon>Bacteria</taxon>
        <taxon>Pseudomonadati</taxon>
        <taxon>Pseudomonadota</taxon>
        <taxon>Alphaproteobacteria</taxon>
        <taxon>Hyphomicrobiales</taxon>
        <taxon>Xanthobacteraceae</taxon>
        <taxon>Xanthobacter</taxon>
    </lineage>
</organism>
<dbReference type="Pfam" id="PF00528">
    <property type="entry name" value="BPD_transp_1"/>
    <property type="match status" value="1"/>
</dbReference>
<evidence type="ECO:0000256" key="8">
    <source>
        <dbReference type="ARBA" id="ARBA00023136"/>
    </source>
</evidence>
<evidence type="ECO:0000256" key="5">
    <source>
        <dbReference type="ARBA" id="ARBA00022856"/>
    </source>
</evidence>
<keyword evidence="4 9" id="KW-0812">Transmembrane</keyword>
<evidence type="ECO:0000256" key="3">
    <source>
        <dbReference type="ARBA" id="ARBA00022475"/>
    </source>
</evidence>
<reference evidence="12 13" key="1">
    <citation type="submission" date="2020-10" db="EMBL/GenBank/DDBJ databases">
        <title>Degradation of 1,4-Dioxane by Xanthobacter sp. YN2, via a Novel Group-2 Soluble Di-Iron Monooxygenase.</title>
        <authorList>
            <person name="Ma F."/>
            <person name="Wang Y."/>
            <person name="Yang J."/>
            <person name="Guo H."/>
            <person name="Su D."/>
            <person name="Yu L."/>
        </authorList>
    </citation>
    <scope>NUCLEOTIDE SEQUENCE [LARGE SCALE GENOMIC DNA]</scope>
    <source>
        <strain evidence="12 13">YN2</strain>
    </source>
</reference>
<dbReference type="PANTHER" id="PTHR43386">
    <property type="entry name" value="OLIGOPEPTIDE TRANSPORT SYSTEM PERMEASE PROTEIN APPC"/>
    <property type="match status" value="1"/>
</dbReference>
<name>A0A974PP52_9HYPH</name>
<evidence type="ECO:0000256" key="10">
    <source>
        <dbReference type="SAM" id="MobiDB-lite"/>
    </source>
</evidence>
<dbReference type="PANTHER" id="PTHR43386:SF1">
    <property type="entry name" value="D,D-DIPEPTIDE TRANSPORT SYSTEM PERMEASE PROTEIN DDPC-RELATED"/>
    <property type="match status" value="1"/>
</dbReference>
<dbReference type="CDD" id="cd06261">
    <property type="entry name" value="TM_PBP2"/>
    <property type="match status" value="1"/>
</dbReference>
<dbReference type="PROSITE" id="PS50928">
    <property type="entry name" value="ABC_TM1"/>
    <property type="match status" value="1"/>
</dbReference>
<dbReference type="InterPro" id="IPR000515">
    <property type="entry name" value="MetI-like"/>
</dbReference>
<feature type="transmembrane region" description="Helical" evidence="9">
    <location>
        <begin position="152"/>
        <end position="176"/>
    </location>
</feature>
<proteinExistence type="inferred from homology"/>
<keyword evidence="2 9" id="KW-0813">Transport</keyword>
<keyword evidence="13" id="KW-1185">Reference proteome</keyword>
<dbReference type="GO" id="GO:0005886">
    <property type="term" value="C:plasma membrane"/>
    <property type="evidence" value="ECO:0007669"/>
    <property type="project" value="UniProtKB-SubCell"/>
</dbReference>
<protein>
    <submittedName>
        <fullName evidence="12">ABC transporter permease</fullName>
    </submittedName>
</protein>
<dbReference type="EMBL" id="CP063362">
    <property type="protein sequence ID" value="QRG07187.1"/>
    <property type="molecule type" value="Genomic_DNA"/>
</dbReference>
<feature type="transmembrane region" description="Helical" evidence="9">
    <location>
        <begin position="42"/>
        <end position="64"/>
    </location>
</feature>
<keyword evidence="8 9" id="KW-0472">Membrane</keyword>
<keyword evidence="7 9" id="KW-1133">Transmembrane helix</keyword>
<accession>A0A974PP52</accession>
<dbReference type="RefSeq" id="WP_203194099.1">
    <property type="nucleotide sequence ID" value="NZ_CP063362.1"/>
</dbReference>
<sequence>MSLDATDILPRAAAPSAPAAPKPRRAVRTSSFGYRFLRSRTALAGSIGLALVAGAALFAAQIFPGDPLDMVARPFIWPFTSAEYPLGTDMLGRDILVGLVYAARVSLAVGLAAAGLAVALGVVFGALSGYFGGWVDQVLTRITEVFQTMPPLVFVVVVVAILTPSVSSIVLGIAVTSWPQVARLVRAEALRLRDAEFVQAARVMGMGHFRIILTHILPNAISPVVVAGSILVASAILTEAALSFLGLGDPNLISWGSMIGSGREVLRTAWYMTALPGLAISLTVMALNLLGNGLNDVLNPRVSLT</sequence>
<evidence type="ECO:0000259" key="11">
    <source>
        <dbReference type="PROSITE" id="PS50928"/>
    </source>
</evidence>
<evidence type="ECO:0000313" key="13">
    <source>
        <dbReference type="Proteomes" id="UP000596427"/>
    </source>
</evidence>
<comment type="subcellular location">
    <subcellularLocation>
        <location evidence="1 9">Cell membrane</location>
        <topology evidence="1 9">Multi-pass membrane protein</topology>
    </subcellularLocation>
</comment>
<evidence type="ECO:0000313" key="12">
    <source>
        <dbReference type="EMBL" id="QRG07187.1"/>
    </source>
</evidence>
<evidence type="ECO:0000256" key="2">
    <source>
        <dbReference type="ARBA" id="ARBA00022448"/>
    </source>
</evidence>
<dbReference type="GO" id="GO:0015031">
    <property type="term" value="P:protein transport"/>
    <property type="evidence" value="ECO:0007669"/>
    <property type="project" value="UniProtKB-KW"/>
</dbReference>